<feature type="transmembrane region" description="Helical" evidence="1">
    <location>
        <begin position="190"/>
        <end position="212"/>
    </location>
</feature>
<keyword evidence="1" id="KW-0812">Transmembrane</keyword>
<sequence>MNKYQILIFLAVSMSIIYFLNSKYKTKRLSQKNISAAIEKAKSQQSLDSTDNQNTPPQASPKMFFIGAGVLGFISLLLFVISLNILNHWFTQYNLATDSQTWQPIKGTLLKKGSYGSTYFNDRVLYEFSVNNITQKSYNLSFSNGVATVSGSSGPDLISTLPSPGNEITVYFDEKSGNSVLFSGRQYMNYLALILTTPLFFVGVFIAFFLIMPPGFPS</sequence>
<keyword evidence="1" id="KW-1133">Transmembrane helix</keyword>
<name>A0A3B0WUD8_9ZZZZ</name>
<keyword evidence="1" id="KW-0472">Membrane</keyword>
<proteinExistence type="predicted"/>
<feature type="transmembrane region" description="Helical" evidence="1">
    <location>
        <begin position="63"/>
        <end position="86"/>
    </location>
</feature>
<evidence type="ECO:0008006" key="3">
    <source>
        <dbReference type="Google" id="ProtNLM"/>
    </source>
</evidence>
<organism evidence="2">
    <name type="scientific">hydrothermal vent metagenome</name>
    <dbReference type="NCBI Taxonomy" id="652676"/>
    <lineage>
        <taxon>unclassified sequences</taxon>
        <taxon>metagenomes</taxon>
        <taxon>ecological metagenomes</taxon>
    </lineage>
</organism>
<dbReference type="AlphaFoldDB" id="A0A3B0WUD8"/>
<dbReference type="EMBL" id="UOFG01000091">
    <property type="protein sequence ID" value="VAW59698.1"/>
    <property type="molecule type" value="Genomic_DNA"/>
</dbReference>
<evidence type="ECO:0000313" key="2">
    <source>
        <dbReference type="EMBL" id="VAW59698.1"/>
    </source>
</evidence>
<feature type="transmembrane region" description="Helical" evidence="1">
    <location>
        <begin position="6"/>
        <end position="24"/>
    </location>
</feature>
<accession>A0A3B0WUD8</accession>
<gene>
    <name evidence="2" type="ORF">MNBD_GAMMA11-2605</name>
</gene>
<protein>
    <recommendedName>
        <fullName evidence="3">DUF3592 domain-containing protein</fullName>
    </recommendedName>
</protein>
<reference evidence="2" key="1">
    <citation type="submission" date="2018-06" db="EMBL/GenBank/DDBJ databases">
        <authorList>
            <person name="Zhirakovskaya E."/>
        </authorList>
    </citation>
    <scope>NUCLEOTIDE SEQUENCE</scope>
</reference>
<evidence type="ECO:0000256" key="1">
    <source>
        <dbReference type="SAM" id="Phobius"/>
    </source>
</evidence>